<dbReference type="Proteomes" id="UP000579812">
    <property type="component" value="Unassembled WGS sequence"/>
</dbReference>
<dbReference type="EMBL" id="JAAMOB010000021">
    <property type="protein sequence ID" value="KAF4098668.1"/>
    <property type="molecule type" value="Genomic_DNA"/>
</dbReference>
<comment type="caution">
    <text evidence="1">The sequence shown here is derived from an EMBL/GenBank/DDBJ whole genome shotgun (WGS) entry which is preliminary data.</text>
</comment>
<dbReference type="AlphaFoldDB" id="A0A7J6BUL0"/>
<reference evidence="1 2" key="1">
    <citation type="submission" date="2020-04" db="EMBL/GenBank/DDBJ databases">
        <title>Chromosome-level genome assembly of a cyprinid fish Onychostoma macrolepis by integration of Nanopore Sequencing, Bionano and Hi-C technology.</title>
        <authorList>
            <person name="Wang D."/>
        </authorList>
    </citation>
    <scope>NUCLEOTIDE SEQUENCE [LARGE SCALE GENOMIC DNA]</scope>
    <source>
        <strain evidence="1">SWU-2019</strain>
        <tissue evidence="1">Muscle</tissue>
    </source>
</reference>
<sequence>MPAPAESFLRSEGAKAEANYASLYSARFIENTNTYMTADKHIVLFSASAKRHWGSLRQVYLLHLACCGFPMTLDPLGPFRAKVCSRLSARQCELSWQQAAQKQTELQCQLVEASFSTPCHRRNEGRSR</sequence>
<protein>
    <submittedName>
        <fullName evidence="1">Uncharacterized protein</fullName>
    </submittedName>
</protein>
<evidence type="ECO:0000313" key="2">
    <source>
        <dbReference type="Proteomes" id="UP000579812"/>
    </source>
</evidence>
<accession>A0A7J6BUL0</accession>
<proteinExistence type="predicted"/>
<organism evidence="1 2">
    <name type="scientific">Onychostoma macrolepis</name>
    <dbReference type="NCBI Taxonomy" id="369639"/>
    <lineage>
        <taxon>Eukaryota</taxon>
        <taxon>Metazoa</taxon>
        <taxon>Chordata</taxon>
        <taxon>Craniata</taxon>
        <taxon>Vertebrata</taxon>
        <taxon>Euteleostomi</taxon>
        <taxon>Actinopterygii</taxon>
        <taxon>Neopterygii</taxon>
        <taxon>Teleostei</taxon>
        <taxon>Ostariophysi</taxon>
        <taxon>Cypriniformes</taxon>
        <taxon>Cyprinidae</taxon>
        <taxon>Acrossocheilinae</taxon>
        <taxon>Onychostoma</taxon>
    </lineage>
</organism>
<name>A0A7J6BUL0_9TELE</name>
<evidence type="ECO:0000313" key="1">
    <source>
        <dbReference type="EMBL" id="KAF4098668.1"/>
    </source>
</evidence>
<keyword evidence="2" id="KW-1185">Reference proteome</keyword>
<gene>
    <name evidence="1" type="ORF">G5714_020698</name>
</gene>